<dbReference type="EMBL" id="VDCQ01000018">
    <property type="protein sequence ID" value="TNJ65480.1"/>
    <property type="molecule type" value="Genomic_DNA"/>
</dbReference>
<accession>A0A5C4TA48</accession>
<sequence>MPIPRPPLAVKPHSCIIPKTEGFCGICLKNSGICRLESSGDRDESWLSHISLTAKWVTCPASGHRNEWRKQTVERLFAGHLARLFHSLSKAAPIPMPILWENAAVRVYSLYEKRIGQGAGRDEAFRIRDDFEYLISTAPAGLFGEAGNPLAKFYGTASAAAASNSPASSARIRKTCLYYRVRRMEVIVMHIRKRNIVPDCESMRSGKRVSRLYRTDLFGHMNN</sequence>
<gene>
    <name evidence="1" type="ORF">FE784_14770</name>
</gene>
<evidence type="ECO:0000313" key="1">
    <source>
        <dbReference type="EMBL" id="TNJ65480.1"/>
    </source>
</evidence>
<dbReference type="OrthoDB" id="5870636at2"/>
<proteinExistence type="predicted"/>
<evidence type="ECO:0000313" key="2">
    <source>
        <dbReference type="Proteomes" id="UP000307943"/>
    </source>
</evidence>
<reference evidence="1 2" key="1">
    <citation type="submission" date="2019-05" db="EMBL/GenBank/DDBJ databases">
        <title>We sequenced the genome of Paenibacillus hemerocallicola KCTC 33185 for further insight into its adaptation and study the phylogeny of Paenibacillus.</title>
        <authorList>
            <person name="Narsing Rao M.P."/>
        </authorList>
    </citation>
    <scope>NUCLEOTIDE SEQUENCE [LARGE SCALE GENOMIC DNA]</scope>
    <source>
        <strain evidence="1 2">KCTC 33185</strain>
    </source>
</reference>
<name>A0A5C4TA48_9BACL</name>
<protein>
    <submittedName>
        <fullName evidence="1">Ferric iron reductase</fullName>
    </submittedName>
</protein>
<dbReference type="AlphaFoldDB" id="A0A5C4TA48"/>
<dbReference type="Proteomes" id="UP000307943">
    <property type="component" value="Unassembled WGS sequence"/>
</dbReference>
<comment type="caution">
    <text evidence="1">The sequence shown here is derived from an EMBL/GenBank/DDBJ whole genome shotgun (WGS) entry which is preliminary data.</text>
</comment>
<organism evidence="1 2">
    <name type="scientific">Paenibacillus hemerocallicola</name>
    <dbReference type="NCBI Taxonomy" id="1172614"/>
    <lineage>
        <taxon>Bacteria</taxon>
        <taxon>Bacillati</taxon>
        <taxon>Bacillota</taxon>
        <taxon>Bacilli</taxon>
        <taxon>Bacillales</taxon>
        <taxon>Paenibacillaceae</taxon>
        <taxon>Paenibacillus</taxon>
    </lineage>
</organism>
<keyword evidence="2" id="KW-1185">Reference proteome</keyword>